<dbReference type="InterPro" id="IPR046670">
    <property type="entry name" value="DUF6540"/>
</dbReference>
<accession>A0A8K0WL34</accession>
<organism evidence="2 3">
    <name type="scientific">Stachybotrys elegans</name>
    <dbReference type="NCBI Taxonomy" id="80388"/>
    <lineage>
        <taxon>Eukaryota</taxon>
        <taxon>Fungi</taxon>
        <taxon>Dikarya</taxon>
        <taxon>Ascomycota</taxon>
        <taxon>Pezizomycotina</taxon>
        <taxon>Sordariomycetes</taxon>
        <taxon>Hypocreomycetidae</taxon>
        <taxon>Hypocreales</taxon>
        <taxon>Stachybotryaceae</taxon>
        <taxon>Stachybotrys</taxon>
    </lineage>
</organism>
<name>A0A8K0WL34_9HYPO</name>
<feature type="compositionally biased region" description="Pro residues" evidence="1">
    <location>
        <begin position="1"/>
        <end position="14"/>
    </location>
</feature>
<protein>
    <submittedName>
        <fullName evidence="2">Uncharacterized protein</fullName>
    </submittedName>
</protein>
<gene>
    <name evidence="2" type="ORF">B0I35DRAFT_454362</name>
</gene>
<dbReference type="Pfam" id="PF20174">
    <property type="entry name" value="DUF6540"/>
    <property type="match status" value="1"/>
</dbReference>
<proteinExistence type="predicted"/>
<reference evidence="2" key="1">
    <citation type="journal article" date="2021" name="Nat. Commun.">
        <title>Genetic determinants of endophytism in the Arabidopsis root mycobiome.</title>
        <authorList>
            <person name="Mesny F."/>
            <person name="Miyauchi S."/>
            <person name="Thiergart T."/>
            <person name="Pickel B."/>
            <person name="Atanasova L."/>
            <person name="Karlsson M."/>
            <person name="Huettel B."/>
            <person name="Barry K.W."/>
            <person name="Haridas S."/>
            <person name="Chen C."/>
            <person name="Bauer D."/>
            <person name="Andreopoulos W."/>
            <person name="Pangilinan J."/>
            <person name="LaButti K."/>
            <person name="Riley R."/>
            <person name="Lipzen A."/>
            <person name="Clum A."/>
            <person name="Drula E."/>
            <person name="Henrissat B."/>
            <person name="Kohler A."/>
            <person name="Grigoriev I.V."/>
            <person name="Martin F.M."/>
            <person name="Hacquard S."/>
        </authorList>
    </citation>
    <scope>NUCLEOTIDE SEQUENCE</scope>
    <source>
        <strain evidence="2">MPI-CAGE-CH-0235</strain>
    </source>
</reference>
<evidence type="ECO:0000313" key="3">
    <source>
        <dbReference type="Proteomes" id="UP000813444"/>
    </source>
</evidence>
<comment type="caution">
    <text evidence="2">The sequence shown here is derived from an EMBL/GenBank/DDBJ whole genome shotgun (WGS) entry which is preliminary data.</text>
</comment>
<feature type="region of interest" description="Disordered" evidence="1">
    <location>
        <begin position="1"/>
        <end position="30"/>
    </location>
</feature>
<evidence type="ECO:0000313" key="2">
    <source>
        <dbReference type="EMBL" id="KAH7305600.1"/>
    </source>
</evidence>
<evidence type="ECO:0000256" key="1">
    <source>
        <dbReference type="SAM" id="MobiDB-lite"/>
    </source>
</evidence>
<keyword evidence="3" id="KW-1185">Reference proteome</keyword>
<dbReference type="OrthoDB" id="2999773at2759"/>
<dbReference type="AlphaFoldDB" id="A0A8K0WL34"/>
<sequence length="195" mass="21395">MSELPTPPPPPPPLVASSRKPSLEPPPVSKDQPPGAFLVYLLRYNGYPFNDHWAYLVESNTHPRKGARIHATGTVKDGFRLEVERLLDLDSTDNPPTDRTPLAWVDGKYVTEDVILGGGCHGLDSLPNCPLEQAMFKTEAPTKSLNSASEDSAGKAFKRIVQRDCQTWVVESAEQLAADGIFSQEVAAYLRAIKQ</sequence>
<dbReference type="EMBL" id="JAGPNK010000018">
    <property type="protein sequence ID" value="KAH7305600.1"/>
    <property type="molecule type" value="Genomic_DNA"/>
</dbReference>
<dbReference type="Proteomes" id="UP000813444">
    <property type="component" value="Unassembled WGS sequence"/>
</dbReference>